<feature type="transmembrane region" description="Helical" evidence="7">
    <location>
        <begin position="61"/>
        <end position="82"/>
    </location>
</feature>
<feature type="transmembrane region" description="Helical" evidence="7">
    <location>
        <begin position="31"/>
        <end position="49"/>
    </location>
</feature>
<evidence type="ECO:0000256" key="7">
    <source>
        <dbReference type="SAM" id="Phobius"/>
    </source>
</evidence>
<reference evidence="9" key="1">
    <citation type="journal article" date="2019" name="Int. J. Syst. Evol. Microbiol.">
        <title>The Global Catalogue of Microorganisms (GCM) 10K type strain sequencing project: providing services to taxonomists for standard genome sequencing and annotation.</title>
        <authorList>
            <consortium name="The Broad Institute Genomics Platform"/>
            <consortium name="The Broad Institute Genome Sequencing Center for Infectious Disease"/>
            <person name="Wu L."/>
            <person name="Ma J."/>
        </authorList>
    </citation>
    <scope>NUCLEOTIDE SEQUENCE [LARGE SCALE GENOMIC DNA]</scope>
    <source>
        <strain evidence="9">CGMCC 1.13574</strain>
    </source>
</reference>
<keyword evidence="9" id="KW-1185">Reference proteome</keyword>
<dbReference type="PANTHER" id="PTHR33884:SF3">
    <property type="entry name" value="UPF0410 PROTEIN YMGE"/>
    <property type="match status" value="1"/>
</dbReference>
<evidence type="ECO:0000256" key="3">
    <source>
        <dbReference type="ARBA" id="ARBA00022475"/>
    </source>
</evidence>
<evidence type="ECO:0000256" key="4">
    <source>
        <dbReference type="ARBA" id="ARBA00022692"/>
    </source>
</evidence>
<comment type="subcellular location">
    <subcellularLocation>
        <location evidence="1">Cell membrane</location>
        <topology evidence="1">Multi-pass membrane protein</topology>
    </subcellularLocation>
</comment>
<name>A0ABV9NNY9_9GAMM</name>
<evidence type="ECO:0000313" key="9">
    <source>
        <dbReference type="Proteomes" id="UP001595892"/>
    </source>
</evidence>
<dbReference type="EMBL" id="JBHSGG010000037">
    <property type="protein sequence ID" value="MFC4729159.1"/>
    <property type="molecule type" value="Genomic_DNA"/>
</dbReference>
<evidence type="ECO:0000256" key="6">
    <source>
        <dbReference type="ARBA" id="ARBA00023136"/>
    </source>
</evidence>
<feature type="transmembrane region" description="Helical" evidence="7">
    <location>
        <begin position="6"/>
        <end position="24"/>
    </location>
</feature>
<organism evidence="8 9">
    <name type="scientific">Coralloluteibacterium thermophilum</name>
    <dbReference type="NCBI Taxonomy" id="2707049"/>
    <lineage>
        <taxon>Bacteria</taxon>
        <taxon>Pseudomonadati</taxon>
        <taxon>Pseudomonadota</taxon>
        <taxon>Gammaproteobacteria</taxon>
        <taxon>Lysobacterales</taxon>
        <taxon>Lysobacteraceae</taxon>
        <taxon>Coralloluteibacterium</taxon>
    </lineage>
</organism>
<evidence type="ECO:0000256" key="5">
    <source>
        <dbReference type="ARBA" id="ARBA00022989"/>
    </source>
</evidence>
<comment type="similarity">
    <text evidence="2">Belongs to the UPF0410 family.</text>
</comment>
<keyword evidence="5 7" id="KW-1133">Transmembrane helix</keyword>
<evidence type="ECO:0000256" key="2">
    <source>
        <dbReference type="ARBA" id="ARBA00011006"/>
    </source>
</evidence>
<protein>
    <submittedName>
        <fullName evidence="8">GlsB/YeaQ/YmgE family stress response membrane protein</fullName>
    </submittedName>
</protein>
<comment type="caution">
    <text evidence="8">The sequence shown here is derived from an EMBL/GenBank/DDBJ whole genome shotgun (WGS) entry which is preliminary data.</text>
</comment>
<sequence length="85" mass="8485">MSLETLLVILLIGGVAGWLAALLVRGAGLGILGNIVVGILGAFLASWLLPRLGVPALAGGIGGAILHAFIGAAILLVLIGLIRRL</sequence>
<evidence type="ECO:0000256" key="1">
    <source>
        <dbReference type="ARBA" id="ARBA00004651"/>
    </source>
</evidence>
<proteinExistence type="inferred from homology"/>
<accession>A0ABV9NNY9</accession>
<keyword evidence="6 7" id="KW-0472">Membrane</keyword>
<dbReference type="InterPro" id="IPR007341">
    <property type="entry name" value="Transgly_assoc"/>
</dbReference>
<dbReference type="RefSeq" id="WP_377005230.1">
    <property type="nucleotide sequence ID" value="NZ_JBHSGG010000037.1"/>
</dbReference>
<dbReference type="Proteomes" id="UP001595892">
    <property type="component" value="Unassembled WGS sequence"/>
</dbReference>
<keyword evidence="3" id="KW-1003">Cell membrane</keyword>
<keyword evidence="4 7" id="KW-0812">Transmembrane</keyword>
<dbReference type="Pfam" id="PF04226">
    <property type="entry name" value="Transgly_assoc"/>
    <property type="match status" value="1"/>
</dbReference>
<gene>
    <name evidence="8" type="ORF">ACFO3Q_13370</name>
</gene>
<evidence type="ECO:0000313" key="8">
    <source>
        <dbReference type="EMBL" id="MFC4729159.1"/>
    </source>
</evidence>
<dbReference type="PANTHER" id="PTHR33884">
    <property type="entry name" value="UPF0410 PROTEIN YMGE"/>
    <property type="match status" value="1"/>
</dbReference>